<evidence type="ECO:0000256" key="12">
    <source>
        <dbReference type="RuleBase" id="RU003484"/>
    </source>
</evidence>
<dbReference type="PIRSF" id="PIRSF004557">
    <property type="entry name" value="SecY"/>
    <property type="match status" value="1"/>
</dbReference>
<evidence type="ECO:0000256" key="1">
    <source>
        <dbReference type="ARBA" id="ARBA00004141"/>
    </source>
</evidence>
<keyword evidence="4 10" id="KW-0812">Transmembrane</keyword>
<name>A0A917J2S3_9BACT</name>
<evidence type="ECO:0000256" key="8">
    <source>
        <dbReference type="ARBA" id="ARBA00023136"/>
    </source>
</evidence>
<gene>
    <name evidence="10 14" type="primary">secY</name>
    <name evidence="14" type="ORF">GCM10011379_47500</name>
</gene>
<dbReference type="FunFam" id="1.10.3370.10:FF:000001">
    <property type="entry name" value="Preprotein translocase subunit SecY"/>
    <property type="match status" value="1"/>
</dbReference>
<proteinExistence type="inferred from homology"/>
<feature type="transmembrane region" description="Helical" evidence="10">
    <location>
        <begin position="312"/>
        <end position="334"/>
    </location>
</feature>
<dbReference type="PROSITE" id="PS00755">
    <property type="entry name" value="SECY_1"/>
    <property type="match status" value="1"/>
</dbReference>
<accession>A0A917J2S3</accession>
<dbReference type="GO" id="GO:0005886">
    <property type="term" value="C:plasma membrane"/>
    <property type="evidence" value="ECO:0007669"/>
    <property type="project" value="UniProtKB-SubCell"/>
</dbReference>
<feature type="transmembrane region" description="Helical" evidence="10">
    <location>
        <begin position="215"/>
        <end position="238"/>
    </location>
</feature>
<dbReference type="Gene3D" id="1.10.3370.10">
    <property type="entry name" value="SecY subunit domain"/>
    <property type="match status" value="1"/>
</dbReference>
<dbReference type="Proteomes" id="UP000627292">
    <property type="component" value="Unassembled WGS sequence"/>
</dbReference>
<dbReference type="GO" id="GO:0006605">
    <property type="term" value="P:protein targeting"/>
    <property type="evidence" value="ECO:0007669"/>
    <property type="project" value="UniProtKB-UniRule"/>
</dbReference>
<dbReference type="InterPro" id="IPR002208">
    <property type="entry name" value="SecY/SEC61-alpha"/>
</dbReference>
<sequence length="449" mass="48857">MKKFIQTVKNIWSIDELRSKILVTLGLILVYRVGTQIVLPGINPHLLEAAKANAGKGGMLGLFDMFAGGAFTQASVLALGIMPYISASIFMQLMTILVPQLQKIQKEGESGRKKINQWTRYLTVIVTAFQAGAYVAYLNSPGYAEAIIPAYKAFFFPSTLIVLTAGTLFVMWIGEKIQDKGLGNGTSIIIMVGILARLPQAIIQEFGAKQAKAGGGLLIFLIETALLIAIIMGLIILIQGVRKVPVNYAKQIIGNRQFGGARQFLPLKVNSAGVMPIIFAQAIMFLPTLFSFTNLDSAKGIVRIFNDHSNVWYMVIYAVMVIGFTFLYTALIFNPKQMGEDLKRNNGFIPGVKPGQPTADYIGAIMDRITLPGAIFLALVGILPGFAQRLGVTQAFSTFFGGTSLLIMVGVVLDTLQQIETHLLMRQYDGLMKGGRLQGRQATTTAASY</sequence>
<comment type="subunit">
    <text evidence="10">Component of the Sec protein translocase complex. Heterotrimer consisting of SecY, SecE and SecG subunits. The heterotrimers can form oligomers, although 1 heterotrimer is thought to be able to translocate proteins. Interacts with the ribosome. Interacts with SecDF, and other proteins may be involved. Interacts with SecA.</text>
</comment>
<evidence type="ECO:0000256" key="10">
    <source>
        <dbReference type="HAMAP-Rule" id="MF_01465"/>
    </source>
</evidence>
<evidence type="ECO:0000256" key="11">
    <source>
        <dbReference type="RuleBase" id="RU000537"/>
    </source>
</evidence>
<keyword evidence="6 10" id="KW-1133">Transmembrane helix</keyword>
<reference evidence="14" key="1">
    <citation type="journal article" date="2014" name="Int. J. Syst. Evol. Microbiol.">
        <title>Complete genome sequence of Corynebacterium casei LMG S-19264T (=DSM 44701T), isolated from a smear-ripened cheese.</title>
        <authorList>
            <consortium name="US DOE Joint Genome Institute (JGI-PGF)"/>
            <person name="Walter F."/>
            <person name="Albersmeier A."/>
            <person name="Kalinowski J."/>
            <person name="Ruckert C."/>
        </authorList>
    </citation>
    <scope>NUCLEOTIDE SEQUENCE</scope>
    <source>
        <strain evidence="14">CGMCC 1.15290</strain>
    </source>
</reference>
<feature type="transmembrane region" description="Helical" evidence="10">
    <location>
        <begin position="272"/>
        <end position="292"/>
    </location>
</feature>
<keyword evidence="10" id="KW-1003">Cell membrane</keyword>
<keyword evidence="5 10" id="KW-0653">Protein transport</keyword>
<keyword evidence="7 10" id="KW-0811">Translocation</keyword>
<keyword evidence="3 10" id="KW-0813">Transport</keyword>
<dbReference type="PROSITE" id="PS00756">
    <property type="entry name" value="SECY_2"/>
    <property type="match status" value="1"/>
</dbReference>
<dbReference type="RefSeq" id="WP_146838674.1">
    <property type="nucleotide sequence ID" value="NZ_BMIB01000005.1"/>
</dbReference>
<feature type="transmembrane region" description="Helical" evidence="10">
    <location>
        <begin position="150"/>
        <end position="173"/>
    </location>
</feature>
<dbReference type="PANTHER" id="PTHR10906">
    <property type="entry name" value="SECY/SEC61-ALPHA FAMILY MEMBER"/>
    <property type="match status" value="1"/>
</dbReference>
<dbReference type="NCBIfam" id="TIGR00967">
    <property type="entry name" value="3a0501s007"/>
    <property type="match status" value="1"/>
</dbReference>
<dbReference type="HAMAP" id="MF_01465">
    <property type="entry name" value="SecY"/>
    <property type="match status" value="1"/>
</dbReference>
<reference evidence="14" key="2">
    <citation type="submission" date="2020-09" db="EMBL/GenBank/DDBJ databases">
        <authorList>
            <person name="Sun Q."/>
            <person name="Zhou Y."/>
        </authorList>
    </citation>
    <scope>NUCLEOTIDE SEQUENCE</scope>
    <source>
        <strain evidence="14">CGMCC 1.15290</strain>
    </source>
</reference>
<feature type="transmembrane region" description="Helical" evidence="10">
    <location>
        <begin position="185"/>
        <end position="203"/>
    </location>
</feature>
<feature type="transmembrane region" description="Helical" evidence="10">
    <location>
        <begin position="74"/>
        <end position="98"/>
    </location>
</feature>
<evidence type="ECO:0000256" key="5">
    <source>
        <dbReference type="ARBA" id="ARBA00022927"/>
    </source>
</evidence>
<organism evidence="14 15">
    <name type="scientific">Filimonas zeae</name>
    <dbReference type="NCBI Taxonomy" id="1737353"/>
    <lineage>
        <taxon>Bacteria</taxon>
        <taxon>Pseudomonadati</taxon>
        <taxon>Bacteroidota</taxon>
        <taxon>Chitinophagia</taxon>
        <taxon>Chitinophagales</taxon>
        <taxon>Chitinophagaceae</taxon>
        <taxon>Filimonas</taxon>
    </lineage>
</organism>
<dbReference type="EMBL" id="BMIB01000005">
    <property type="protein sequence ID" value="GGH78920.1"/>
    <property type="molecule type" value="Genomic_DNA"/>
</dbReference>
<evidence type="ECO:0000256" key="7">
    <source>
        <dbReference type="ARBA" id="ARBA00023010"/>
    </source>
</evidence>
<dbReference type="AlphaFoldDB" id="A0A917J2S3"/>
<dbReference type="SUPFAM" id="SSF103491">
    <property type="entry name" value="Preprotein translocase SecY subunit"/>
    <property type="match status" value="1"/>
</dbReference>
<feature type="transmembrane region" description="Helical" evidence="10">
    <location>
        <begin position="118"/>
        <end position="138"/>
    </location>
</feature>
<feature type="transmembrane region" description="Helical" evidence="10">
    <location>
        <begin position="399"/>
        <end position="416"/>
    </location>
</feature>
<comment type="function">
    <text evidence="10 11">The central subunit of the protein translocation channel SecYEG. Consists of two halves formed by TMs 1-5 and 6-10. These two domains form a lateral gate at the front which open onto the bilayer between TMs 2 and 7, and are clamped together by SecE at the back. The channel is closed by both a pore ring composed of hydrophobic SecY resides and a short helix (helix 2A) on the extracellular side of the membrane which forms a plug. The plug probably moves laterally to allow the channel to open. The ring and the pore may move independently.</text>
</comment>
<evidence type="ECO:0000313" key="14">
    <source>
        <dbReference type="EMBL" id="GGH78920.1"/>
    </source>
</evidence>
<feature type="transmembrane region" description="Helical" evidence="10">
    <location>
        <begin position="369"/>
        <end position="387"/>
    </location>
</feature>
<evidence type="ECO:0000256" key="2">
    <source>
        <dbReference type="ARBA" id="ARBA00005751"/>
    </source>
</evidence>
<evidence type="ECO:0000256" key="4">
    <source>
        <dbReference type="ARBA" id="ARBA00022692"/>
    </source>
</evidence>
<evidence type="ECO:0000256" key="13">
    <source>
        <dbReference type="RuleBase" id="RU004349"/>
    </source>
</evidence>
<dbReference type="PRINTS" id="PR00303">
    <property type="entry name" value="SECYTRNLCASE"/>
</dbReference>
<protein>
    <recommendedName>
        <fullName evidence="9 10">Protein translocase subunit SecY</fullName>
    </recommendedName>
</protein>
<evidence type="ECO:0000313" key="15">
    <source>
        <dbReference type="Proteomes" id="UP000627292"/>
    </source>
</evidence>
<dbReference type="InterPro" id="IPR030659">
    <property type="entry name" value="SecY_CS"/>
</dbReference>
<comment type="similarity">
    <text evidence="2 10 13">Belongs to the SecY/SEC61-alpha family.</text>
</comment>
<evidence type="ECO:0000256" key="3">
    <source>
        <dbReference type="ARBA" id="ARBA00022448"/>
    </source>
</evidence>
<dbReference type="GO" id="GO:0065002">
    <property type="term" value="P:intracellular protein transmembrane transport"/>
    <property type="evidence" value="ECO:0007669"/>
    <property type="project" value="UniProtKB-UniRule"/>
</dbReference>
<keyword evidence="15" id="KW-1185">Reference proteome</keyword>
<comment type="subcellular location">
    <subcellularLocation>
        <location evidence="10">Cell membrane</location>
        <topology evidence="10">Multi-pass membrane protein</topology>
    </subcellularLocation>
    <subcellularLocation>
        <location evidence="1 12">Membrane</location>
        <topology evidence="1 12">Multi-pass membrane protein</topology>
    </subcellularLocation>
</comment>
<feature type="transmembrane region" description="Helical" evidence="10">
    <location>
        <begin position="21"/>
        <end position="39"/>
    </location>
</feature>
<keyword evidence="8 10" id="KW-0472">Membrane</keyword>
<comment type="caution">
    <text evidence="14">The sequence shown here is derived from an EMBL/GenBank/DDBJ whole genome shotgun (WGS) entry which is preliminary data.</text>
</comment>
<evidence type="ECO:0000256" key="6">
    <source>
        <dbReference type="ARBA" id="ARBA00022989"/>
    </source>
</evidence>
<dbReference type="Pfam" id="PF00344">
    <property type="entry name" value="SecY"/>
    <property type="match status" value="1"/>
</dbReference>
<evidence type="ECO:0000256" key="9">
    <source>
        <dbReference type="ARBA" id="ARBA00039733"/>
    </source>
</evidence>
<dbReference type="InterPro" id="IPR026593">
    <property type="entry name" value="SecY"/>
</dbReference>
<dbReference type="GO" id="GO:0043952">
    <property type="term" value="P:protein transport by the Sec complex"/>
    <property type="evidence" value="ECO:0007669"/>
    <property type="project" value="UniProtKB-UniRule"/>
</dbReference>
<dbReference type="InterPro" id="IPR023201">
    <property type="entry name" value="SecY_dom_sf"/>
</dbReference>